<name>A0ABR9APF7_9BACT</name>
<dbReference type="InterPro" id="IPR002591">
    <property type="entry name" value="Phosphodiest/P_Trfase"/>
</dbReference>
<gene>
    <name evidence="1" type="ORF">IFO69_12155</name>
</gene>
<sequence length="311" mass="34785">MLKPSMNFKVQSFLLIGFVLIVSISCKQNVPVAKRVVMIGLDGFSLEGYQTAKHPNINALFEDGVISTSTRTVMPSVTMPNWTSHLTGGGPEQHGVFGNGWEKEDHPLDPQEMDAEGYYPSIFKIVKDNIPTIKTGFYWNWKSLIKPFNERYLDEVKFEENDEYTQNYQSALDFLVENKDVPTLVFLYSVHVDHAGHSHQWMSPEYITAIEEVDVKIGEFIEKLKAEGLYEDTHFLLFTDHGGIGNGHGGTTVQEMIVPWMIKGPGIHTDKELTSPNSNANTAAVVASLFGINQTPASWIGKVPSGIFMEK</sequence>
<dbReference type="SUPFAM" id="SSF53649">
    <property type="entry name" value="Alkaline phosphatase-like"/>
    <property type="match status" value="1"/>
</dbReference>
<comment type="caution">
    <text evidence="1">The sequence shown here is derived from an EMBL/GenBank/DDBJ whole genome shotgun (WGS) entry which is preliminary data.</text>
</comment>
<dbReference type="Pfam" id="PF01663">
    <property type="entry name" value="Phosphodiest"/>
    <property type="match status" value="1"/>
</dbReference>
<dbReference type="EMBL" id="JACYTQ010000003">
    <property type="protein sequence ID" value="MBD8489499.1"/>
    <property type="molecule type" value="Genomic_DNA"/>
</dbReference>
<dbReference type="PROSITE" id="PS51257">
    <property type="entry name" value="PROKAR_LIPOPROTEIN"/>
    <property type="match status" value="1"/>
</dbReference>
<dbReference type="Proteomes" id="UP000647133">
    <property type="component" value="Unassembled WGS sequence"/>
</dbReference>
<accession>A0ABR9APF7</accession>
<dbReference type="PANTHER" id="PTHR10151:SF120">
    <property type="entry name" value="BIS(5'-ADENOSYL)-TRIPHOSPHATASE"/>
    <property type="match status" value="1"/>
</dbReference>
<keyword evidence="2" id="KW-1185">Reference proteome</keyword>
<organism evidence="1 2">
    <name type="scientific">Echinicola arenosa</name>
    <dbReference type="NCBI Taxonomy" id="2774144"/>
    <lineage>
        <taxon>Bacteria</taxon>
        <taxon>Pseudomonadati</taxon>
        <taxon>Bacteroidota</taxon>
        <taxon>Cytophagia</taxon>
        <taxon>Cytophagales</taxon>
        <taxon>Cyclobacteriaceae</taxon>
        <taxon>Echinicola</taxon>
    </lineage>
</organism>
<dbReference type="PANTHER" id="PTHR10151">
    <property type="entry name" value="ECTONUCLEOTIDE PYROPHOSPHATASE/PHOSPHODIESTERASE"/>
    <property type="match status" value="1"/>
</dbReference>
<evidence type="ECO:0000313" key="1">
    <source>
        <dbReference type="EMBL" id="MBD8489499.1"/>
    </source>
</evidence>
<dbReference type="Gene3D" id="3.40.720.10">
    <property type="entry name" value="Alkaline Phosphatase, subunit A"/>
    <property type="match status" value="1"/>
</dbReference>
<proteinExistence type="predicted"/>
<reference evidence="1 2" key="1">
    <citation type="submission" date="2020-09" db="EMBL/GenBank/DDBJ databases">
        <title>Echinicola sp. CAU 1574 isolated from sand of Sido Beach.</title>
        <authorList>
            <person name="Kim W."/>
        </authorList>
    </citation>
    <scope>NUCLEOTIDE SEQUENCE [LARGE SCALE GENOMIC DNA]</scope>
    <source>
        <strain evidence="1 2">CAU 1574</strain>
    </source>
</reference>
<evidence type="ECO:0000313" key="2">
    <source>
        <dbReference type="Proteomes" id="UP000647133"/>
    </source>
</evidence>
<dbReference type="InterPro" id="IPR017850">
    <property type="entry name" value="Alkaline_phosphatase_core_sf"/>
</dbReference>
<protein>
    <submittedName>
        <fullName evidence="1">Alkaline phosphatase family protein</fullName>
    </submittedName>
</protein>